<dbReference type="PROSITE" id="PS51543">
    <property type="entry name" value="FYRC"/>
    <property type="match status" value="1"/>
</dbReference>
<dbReference type="InterPro" id="IPR003888">
    <property type="entry name" value="FYrich_N"/>
</dbReference>
<dbReference type="GO" id="GO:0008270">
    <property type="term" value="F:zinc ion binding"/>
    <property type="evidence" value="ECO:0007669"/>
    <property type="project" value="UniProtKB-KW"/>
</dbReference>
<evidence type="ECO:0000259" key="18">
    <source>
        <dbReference type="PROSITE" id="PS51805"/>
    </source>
</evidence>
<dbReference type="SMART" id="SM00317">
    <property type="entry name" value="SET"/>
    <property type="match status" value="1"/>
</dbReference>
<feature type="region of interest" description="Disordered" evidence="15">
    <location>
        <begin position="758"/>
        <end position="825"/>
    </location>
</feature>
<keyword evidence="7" id="KW-0677">Repeat</keyword>
<dbReference type="SMART" id="SM00249">
    <property type="entry name" value="PHD"/>
    <property type="match status" value="1"/>
</dbReference>
<keyword evidence="9" id="KW-0862">Zinc</keyword>
<evidence type="ECO:0000256" key="7">
    <source>
        <dbReference type="ARBA" id="ARBA00022737"/>
    </source>
</evidence>
<evidence type="ECO:0000256" key="12">
    <source>
        <dbReference type="ARBA" id="ARBA00023159"/>
    </source>
</evidence>
<dbReference type="Pfam" id="PF05965">
    <property type="entry name" value="FYRC"/>
    <property type="match status" value="1"/>
</dbReference>
<reference evidence="19" key="1">
    <citation type="submission" date="2016-12" db="EMBL/GenBank/DDBJ databases">
        <title>An insight into the sialome and mialome of the sand fly, Nyssomyia neivai.</title>
        <authorList>
            <person name="Sebastian V."/>
            <person name="Goulart T.M."/>
            <person name="Oliveira W."/>
            <person name="Calvo E."/>
            <person name="Oliveira L.F."/>
            <person name="Pinto M.C."/>
            <person name="Rosselino A.M."/>
            <person name="Ribeiro J.M."/>
        </authorList>
    </citation>
    <scope>NUCLEOTIDE SEQUENCE</scope>
</reference>
<evidence type="ECO:0000256" key="9">
    <source>
        <dbReference type="ARBA" id="ARBA00022833"/>
    </source>
</evidence>
<name>A0A1L8DX99_9DIPT</name>
<evidence type="ECO:0000256" key="1">
    <source>
        <dbReference type="ARBA" id="ARBA00004123"/>
    </source>
</evidence>
<feature type="region of interest" description="Disordered" evidence="15">
    <location>
        <begin position="516"/>
        <end position="536"/>
    </location>
</feature>
<dbReference type="PROSITE" id="PS50280">
    <property type="entry name" value="SET"/>
    <property type="match status" value="1"/>
</dbReference>
<keyword evidence="12" id="KW-0010">Activator</keyword>
<feature type="domain" description="Post-SET" evidence="17">
    <location>
        <begin position="2081"/>
        <end position="2097"/>
    </location>
</feature>
<dbReference type="GO" id="GO:0044666">
    <property type="term" value="C:MLL3/4 complex"/>
    <property type="evidence" value="ECO:0007669"/>
    <property type="project" value="TreeGrafter"/>
</dbReference>
<dbReference type="Pfam" id="PF13832">
    <property type="entry name" value="zf-HC5HC2H_2"/>
    <property type="match status" value="1"/>
</dbReference>
<dbReference type="GO" id="GO:0032259">
    <property type="term" value="P:methylation"/>
    <property type="evidence" value="ECO:0007669"/>
    <property type="project" value="UniProtKB-KW"/>
</dbReference>
<dbReference type="Pfam" id="PF05964">
    <property type="entry name" value="FYRN"/>
    <property type="match status" value="1"/>
</dbReference>
<dbReference type="PROSITE" id="PS50868">
    <property type="entry name" value="POST_SET"/>
    <property type="match status" value="1"/>
</dbReference>
<feature type="region of interest" description="Disordered" evidence="15">
    <location>
        <begin position="158"/>
        <end position="179"/>
    </location>
</feature>
<comment type="subcellular location">
    <subcellularLocation>
        <location evidence="1">Nucleus</location>
    </subcellularLocation>
</comment>
<keyword evidence="6" id="KW-0479">Metal-binding</keyword>
<keyword evidence="10" id="KW-0156">Chromatin regulator</keyword>
<evidence type="ECO:0000256" key="4">
    <source>
        <dbReference type="ARBA" id="ARBA00022679"/>
    </source>
</evidence>
<dbReference type="GO" id="GO:0042800">
    <property type="term" value="F:histone H3K4 methyltransferase activity"/>
    <property type="evidence" value="ECO:0007669"/>
    <property type="project" value="UniProtKB-ARBA"/>
</dbReference>
<feature type="compositionally biased region" description="Polar residues" evidence="15">
    <location>
        <begin position="813"/>
        <end position="825"/>
    </location>
</feature>
<feature type="domain" description="PHD-type" evidence="18">
    <location>
        <begin position="1583"/>
        <end position="1691"/>
    </location>
</feature>
<dbReference type="InterPro" id="IPR013083">
    <property type="entry name" value="Znf_RING/FYVE/PHD"/>
</dbReference>
<evidence type="ECO:0000259" key="17">
    <source>
        <dbReference type="PROSITE" id="PS50868"/>
    </source>
</evidence>
<keyword evidence="11" id="KW-0805">Transcription regulation</keyword>
<dbReference type="PANTHER" id="PTHR45888">
    <property type="entry name" value="HL01030P-RELATED"/>
    <property type="match status" value="1"/>
</dbReference>
<evidence type="ECO:0000256" key="3">
    <source>
        <dbReference type="ARBA" id="ARBA00022603"/>
    </source>
</evidence>
<dbReference type="Pfam" id="PF00856">
    <property type="entry name" value="SET"/>
    <property type="match status" value="1"/>
</dbReference>
<organism evidence="19">
    <name type="scientific">Nyssomyia neivai</name>
    <dbReference type="NCBI Taxonomy" id="330878"/>
    <lineage>
        <taxon>Eukaryota</taxon>
        <taxon>Metazoa</taxon>
        <taxon>Ecdysozoa</taxon>
        <taxon>Arthropoda</taxon>
        <taxon>Hexapoda</taxon>
        <taxon>Insecta</taxon>
        <taxon>Pterygota</taxon>
        <taxon>Neoptera</taxon>
        <taxon>Endopterygota</taxon>
        <taxon>Diptera</taxon>
        <taxon>Nematocera</taxon>
        <taxon>Psychodoidea</taxon>
        <taxon>Psychodidae</taxon>
        <taxon>Nyssomyia</taxon>
    </lineage>
</organism>
<feature type="region of interest" description="Disordered" evidence="15">
    <location>
        <begin position="1897"/>
        <end position="1920"/>
    </location>
</feature>
<evidence type="ECO:0000256" key="15">
    <source>
        <dbReference type="SAM" id="MobiDB-lite"/>
    </source>
</evidence>
<dbReference type="CDD" id="cd19171">
    <property type="entry name" value="SET_KMT2C_2D"/>
    <property type="match status" value="1"/>
</dbReference>
<dbReference type="Gene3D" id="2.170.270.10">
    <property type="entry name" value="SET domain"/>
    <property type="match status" value="1"/>
</dbReference>
<dbReference type="SMART" id="SM00541">
    <property type="entry name" value="FYRN"/>
    <property type="match status" value="1"/>
</dbReference>
<dbReference type="InterPro" id="IPR003616">
    <property type="entry name" value="Post-SET_dom"/>
</dbReference>
<dbReference type="SMART" id="SM00508">
    <property type="entry name" value="PostSET"/>
    <property type="match status" value="1"/>
</dbReference>
<dbReference type="InterPro" id="IPR003889">
    <property type="entry name" value="FYrich_C"/>
</dbReference>
<evidence type="ECO:0000256" key="2">
    <source>
        <dbReference type="ARBA" id="ARBA00022553"/>
    </source>
</evidence>
<dbReference type="SUPFAM" id="SSF82199">
    <property type="entry name" value="SET domain"/>
    <property type="match status" value="1"/>
</dbReference>
<feature type="domain" description="SET" evidence="16">
    <location>
        <begin position="1957"/>
        <end position="2073"/>
    </location>
</feature>
<evidence type="ECO:0000259" key="16">
    <source>
        <dbReference type="PROSITE" id="PS50280"/>
    </source>
</evidence>
<accession>A0A1L8DX99</accession>
<keyword evidence="8" id="KW-0863">Zinc-finger</keyword>
<dbReference type="EMBL" id="GFDF01003016">
    <property type="protein sequence ID" value="JAV11068.1"/>
    <property type="molecule type" value="Transcribed_RNA"/>
</dbReference>
<feature type="compositionally biased region" description="Basic and acidic residues" evidence="15">
    <location>
        <begin position="386"/>
        <end position="437"/>
    </location>
</feature>
<evidence type="ECO:0000256" key="10">
    <source>
        <dbReference type="ARBA" id="ARBA00022853"/>
    </source>
</evidence>
<protein>
    <submittedName>
        <fullName evidence="19">Putative histone-lysine n-methyltransferase trr</fullName>
    </submittedName>
</protein>
<evidence type="ECO:0000256" key="13">
    <source>
        <dbReference type="ARBA" id="ARBA00023163"/>
    </source>
</evidence>
<evidence type="ECO:0000256" key="5">
    <source>
        <dbReference type="ARBA" id="ARBA00022691"/>
    </source>
</evidence>
<dbReference type="InterPro" id="IPR046341">
    <property type="entry name" value="SET_dom_sf"/>
</dbReference>
<keyword evidence="14" id="KW-0539">Nucleus</keyword>
<feature type="compositionally biased region" description="Polar residues" evidence="15">
    <location>
        <begin position="1911"/>
        <end position="1920"/>
    </location>
</feature>
<dbReference type="InterPro" id="IPR001214">
    <property type="entry name" value="SET_dom"/>
</dbReference>
<dbReference type="GO" id="GO:0005700">
    <property type="term" value="C:polytene chromosome"/>
    <property type="evidence" value="ECO:0007669"/>
    <property type="project" value="UniProtKB-ARBA"/>
</dbReference>
<dbReference type="PANTHER" id="PTHR45888:SF6">
    <property type="entry name" value="HL01030P-RELATED"/>
    <property type="match status" value="1"/>
</dbReference>
<evidence type="ECO:0000256" key="11">
    <source>
        <dbReference type="ARBA" id="ARBA00023015"/>
    </source>
</evidence>
<feature type="region of interest" description="Disordered" evidence="15">
    <location>
        <begin position="100"/>
        <end position="119"/>
    </location>
</feature>
<keyword evidence="2" id="KW-0597">Phosphoprotein</keyword>
<evidence type="ECO:0000256" key="8">
    <source>
        <dbReference type="ARBA" id="ARBA00022771"/>
    </source>
</evidence>
<keyword evidence="4 19" id="KW-0808">Transferase</keyword>
<keyword evidence="3 19" id="KW-0489">Methyltransferase</keyword>
<feature type="region of interest" description="Disordered" evidence="15">
    <location>
        <begin position="377"/>
        <end position="473"/>
    </location>
</feature>
<evidence type="ECO:0000256" key="6">
    <source>
        <dbReference type="ARBA" id="ARBA00022723"/>
    </source>
</evidence>
<dbReference type="Gene3D" id="3.30.40.10">
    <property type="entry name" value="Zinc/RING finger domain, C3HC4 (zinc finger)"/>
    <property type="match status" value="1"/>
</dbReference>
<dbReference type="FunFam" id="3.30.160.360:FF:000001">
    <property type="entry name" value="Histone-lysine N-methyltransferase"/>
    <property type="match status" value="1"/>
</dbReference>
<dbReference type="PROSITE" id="PS51805">
    <property type="entry name" value="EPHD"/>
    <property type="match status" value="1"/>
</dbReference>
<keyword evidence="5" id="KW-0949">S-adenosyl-L-methionine</keyword>
<feature type="region of interest" description="Disordered" evidence="15">
    <location>
        <begin position="836"/>
        <end position="855"/>
    </location>
</feature>
<dbReference type="Gene3D" id="3.30.160.360">
    <property type="match status" value="1"/>
</dbReference>
<evidence type="ECO:0000313" key="19">
    <source>
        <dbReference type="EMBL" id="JAV11068.1"/>
    </source>
</evidence>
<dbReference type="InterPro" id="IPR001965">
    <property type="entry name" value="Znf_PHD"/>
</dbReference>
<proteinExistence type="predicted"/>
<dbReference type="GO" id="GO:0003713">
    <property type="term" value="F:transcription coactivator activity"/>
    <property type="evidence" value="ECO:0007669"/>
    <property type="project" value="TreeGrafter"/>
</dbReference>
<dbReference type="GO" id="GO:0098687">
    <property type="term" value="C:chromosomal region"/>
    <property type="evidence" value="ECO:0007669"/>
    <property type="project" value="UniProtKB-ARBA"/>
</dbReference>
<dbReference type="FunFam" id="2.170.270.10:FF:000003">
    <property type="entry name" value="Histone-lysine N-methyltransferase"/>
    <property type="match status" value="1"/>
</dbReference>
<evidence type="ECO:0000256" key="14">
    <source>
        <dbReference type="ARBA" id="ARBA00023242"/>
    </source>
</evidence>
<sequence>MDYDDDNDKAVVATEVTLSSAAQSVPDTDDISVIESLAPTEFDAIVSSPLESEVTEEYVLFAPDMVVDYADSDDSMKQVTHMTKTTISDEDKTLDLIASPTYATREDDSDEEGQKEEHFRAGEDDIMNSEIVIIGSDAKGADEQQIVSTDVLDAILGQSKDNPKEPTMQMEKKVAPQEKSTITLLPTSSAPKKSSPILTYSSRLPVTSALITSRPTTQISSPPIVSVHKKLMKDVTQTTAIVSIGNTTISVPVLKNVPLSHNKGPADAQPKGRQLLAARSPISVKLPKSVITMGTHKVLSPASIVTISSLNLGHTTSTNKVTTAHIAPVSATVTSQTMSEKMLERFATKSTSSSLVYSKLSSLTVNQDASLPNKIFEDESVSPDSSIEHDDMASPEHKMDFPCDTEKIDDDASKEKEGDVTPDGEKDGKLGDKDAKHKQNVIPYHVIVKSRDSPRSPKLGTSGVQRNISSMPQLSPLSQPTEMATNMQNVSQEVRSILSSISSSGPSVTTLSLKVDTEKPQEQPCDAVGTPTDTGVNYENLLPSTKVEMNKVEQPVTPVIVKTTTIPSPTTFTDTSKIAADRNSPVLTNPMTGGSILVVKQLLSSNQMQTTSPKGQLVTKTSSPMSQPATQSVIIAQSQMPNLTKIQAESLQQKDRAKSPGVVSILSNQLTGQHSRIINYSDLQYSATQPPALVMTQRQGVISGTVVTTSTGATPPGGTIQFSGSILGATLSQPRQQQSQQIGGGTLLHTQLTSAAFRRSKSTDEQPATTPAHIHGTKRHSSVELTNVVKSEPVDDDAGTPPKVQDGGGCKFSTMSGPQTKSEDSQNVLLKQLLQNSGSTSTPSPTPPAIASRTVPGLRAPSLGLVSSLEAQLARPALPPVPSNASQCLPSQVTTATITQTSEVTKSTVRTHIFMQRETSFVSKPPKSPQQPQINPVVVSVAPTVVTDVKLPIVKQEDAQQDVKALKTSMVPVEPPPPYPTLSSSLDAVAPPNVVINKDMMIPGVGQSFVKQSTSPPVSAANVPPTLSVIDVKKEVMEDIVAGVEKNAQKIPDVVPKVEIVDPTILDGRIDAVNAAKTAQETALEMKKRKRREYQKSRRQMQILSKEAMSSKKRPRKFSKIEEDYDTFIDNLMVQLRQLQHMQILEPTLCRNFGVGPVFGCGDLSKMGPMCGASEGELVGEYGAAELPNIPDFYTTNPFGARTPPCTKDATTSTHYGFYDQEFSPMTFDAEEETRYKYETLMKERDNETPDTVISSSSPECTMWEPLYVYPGLKLINEEGDDDDYVFRSMSPQIPLVAPIPIRLKPGMVSPFARPLDVCNKENEGQILGAKSRFTPPNPLKDSSNVTVTLTLTSSAAEDIMGVLRNLANILHIPAPTAYQIVERTTTPPSQKLGLYRTKGKDGKEGAPIDIQTILNGAAKFCRHCDVVILNSMIRAKATEFPLLAVSNELNDDLYFCSRACYKQFQWRPTSILEDKTDVAKDDVKVNEKENTGTDDVIMTTTCDDDELKMDVDEVQKDTPMEVVEIKQEVPEEEPKYKGVRYKMWATNGFTANKYRKATEREITDTLFRMSITVTASKMPEDVRKCIFCHQIGDGVADGPSRLLNFDVDKWVHLNCALWSDGVYETVNGALMNLENALQGSLVQTCVVCGILGATIKCFKTRCANVYHLNCALKDNCVFYKNKTTMCTSHAPKTEKDNELTTLSVQRRVYVERDEGRQVASVMHHSELSNLMRVGSLIFLNVGQLLPHQLIAFHTPNYIYPIGYKIIRFYWSMRQPNRRCRYICSIADVSGRPEFRVLVQEPQRDDIELRDSSPRAVWQRILEPLAQMRKDNQLIQVFPKYITGEDLFGLTEPAVVRILESLPGIETLTDYRFKYGRNPLLELPLAINPSGAARTEPKLKQSVGWKKPHTQRTGSTSQRPAFVPTTSIAGEVACPYSKQFVHSKSSQYKKMKQEWRNNVYLARSKIQGLGLYAARDLEKHTMVIEYIGEVIRTELSESREKQYEARNRGIYMFRLDEDRVVDATLCGGLARYINHSCNPNCVTEIVEVDREYRIIIFAKRRINRGEELSYDYKFDIEDDAHKISCMCGAPNCRKWMN</sequence>
<dbReference type="InterPro" id="IPR034732">
    <property type="entry name" value="EPHD"/>
</dbReference>
<dbReference type="SMART" id="SM00542">
    <property type="entry name" value="FYRC"/>
    <property type="match status" value="1"/>
</dbReference>
<dbReference type="PROSITE" id="PS51542">
    <property type="entry name" value="FYRN"/>
    <property type="match status" value="1"/>
</dbReference>
<dbReference type="CDD" id="cd15666">
    <property type="entry name" value="ePHD2_KMT2C_like"/>
    <property type="match status" value="1"/>
</dbReference>
<keyword evidence="13" id="KW-0804">Transcription</keyword>
<dbReference type="GO" id="GO:0045944">
    <property type="term" value="P:positive regulation of transcription by RNA polymerase II"/>
    <property type="evidence" value="ECO:0007669"/>
    <property type="project" value="TreeGrafter"/>
</dbReference>
<dbReference type="FunFam" id="3.30.40.10:FF:000002">
    <property type="entry name" value="Histone-lysine N-methyltransferase"/>
    <property type="match status" value="1"/>
</dbReference>